<feature type="transmembrane region" description="Helical" evidence="1">
    <location>
        <begin position="161"/>
        <end position="183"/>
    </location>
</feature>
<keyword evidence="3" id="KW-1185">Reference proteome</keyword>
<comment type="caution">
    <text evidence="2">The sequence shown here is derived from an EMBL/GenBank/DDBJ whole genome shotgun (WGS) entry which is preliminary data.</text>
</comment>
<dbReference type="RefSeq" id="WP_115452099.1">
    <property type="nucleotide sequence ID" value="NZ_QNQT01000004.1"/>
</dbReference>
<name>A0A3D8GQM5_9BACI</name>
<evidence type="ECO:0000313" key="3">
    <source>
        <dbReference type="Proteomes" id="UP000257144"/>
    </source>
</evidence>
<reference evidence="2 3" key="1">
    <citation type="submission" date="2018-07" db="EMBL/GenBank/DDBJ databases">
        <title>Bacillus sp. YLB-04 draft genome sequence.</title>
        <authorList>
            <person name="Yu L."/>
            <person name="Tang X."/>
        </authorList>
    </citation>
    <scope>NUCLEOTIDE SEQUENCE [LARGE SCALE GENOMIC DNA]</scope>
    <source>
        <strain evidence="2 3">YLB-04</strain>
    </source>
</reference>
<feature type="transmembrane region" description="Helical" evidence="1">
    <location>
        <begin position="90"/>
        <end position="110"/>
    </location>
</feature>
<feature type="transmembrane region" description="Helical" evidence="1">
    <location>
        <begin position="6"/>
        <end position="38"/>
    </location>
</feature>
<gene>
    <name evidence="2" type="ORF">DRW41_11235</name>
</gene>
<organism evidence="2 3">
    <name type="scientific">Neobacillus piezotolerans</name>
    <dbReference type="NCBI Taxonomy" id="2259171"/>
    <lineage>
        <taxon>Bacteria</taxon>
        <taxon>Bacillati</taxon>
        <taxon>Bacillota</taxon>
        <taxon>Bacilli</taxon>
        <taxon>Bacillales</taxon>
        <taxon>Bacillaceae</taxon>
        <taxon>Neobacillus</taxon>
    </lineage>
</organism>
<keyword evidence="1" id="KW-0812">Transmembrane</keyword>
<evidence type="ECO:0000256" key="1">
    <source>
        <dbReference type="SAM" id="Phobius"/>
    </source>
</evidence>
<protein>
    <submittedName>
        <fullName evidence="2">Uncharacterized protein</fullName>
    </submittedName>
</protein>
<proteinExistence type="predicted"/>
<dbReference type="AlphaFoldDB" id="A0A3D8GQM5"/>
<dbReference type="Proteomes" id="UP000257144">
    <property type="component" value="Unassembled WGS sequence"/>
</dbReference>
<feature type="transmembrane region" description="Helical" evidence="1">
    <location>
        <begin position="136"/>
        <end position="155"/>
    </location>
</feature>
<keyword evidence="1" id="KW-1133">Transmembrane helix</keyword>
<sequence length="204" mass="22441">MGFGTMIVGFFFVFFNFNFGPVNLFPDLVGYILLCIGGNQLAGRIDNKHFYVLGKTAKLLIALSVLDLFVKNSSILNGAINGPDTIEGRLFIGITTLLTVFLSVFFFYNLSTGISEEAGKGGNSELAERAAKTNKLFMVYQLAGAIILLGTLIFVGEVVQYQIGGSGFFLMIGLIIVILYLFVQVRKMLKLASETFEDNQQESW</sequence>
<accession>A0A3D8GQM5</accession>
<dbReference type="EMBL" id="QNQT01000004">
    <property type="protein sequence ID" value="RDU36627.1"/>
    <property type="molecule type" value="Genomic_DNA"/>
</dbReference>
<dbReference type="OrthoDB" id="2596219at2"/>
<evidence type="ECO:0000313" key="2">
    <source>
        <dbReference type="EMBL" id="RDU36627.1"/>
    </source>
</evidence>
<keyword evidence="1" id="KW-0472">Membrane</keyword>